<accession>A0A5J4YWG5</accession>
<evidence type="ECO:0000313" key="2">
    <source>
        <dbReference type="EMBL" id="KAA8495676.1"/>
    </source>
</evidence>
<organism evidence="2 3">
    <name type="scientific">Porphyridium purpureum</name>
    <name type="common">Red alga</name>
    <name type="synonym">Porphyridium cruentum</name>
    <dbReference type="NCBI Taxonomy" id="35688"/>
    <lineage>
        <taxon>Eukaryota</taxon>
        <taxon>Rhodophyta</taxon>
        <taxon>Bangiophyceae</taxon>
        <taxon>Porphyridiales</taxon>
        <taxon>Porphyridiaceae</taxon>
        <taxon>Porphyridium</taxon>
    </lineage>
</organism>
<comment type="caution">
    <text evidence="2">The sequence shown here is derived from an EMBL/GenBank/DDBJ whole genome shotgun (WGS) entry which is preliminary data.</text>
</comment>
<name>A0A5J4YWG5_PORPP</name>
<dbReference type="EMBL" id="VRMN01000003">
    <property type="protein sequence ID" value="KAA8495676.1"/>
    <property type="molecule type" value="Genomic_DNA"/>
</dbReference>
<sequence>MRVSIALCLDFSRARLKVLRGQERSVRMLRLARAGAALRVWGSASSWHRIPAKSCSSAARETQAQHGDVTLDQGEENEGPVEREDEAFVSEPASQPRNAMLTSGGARKFKDVDFMLYALVQAYPRAIPYRRMLHALVKGGFIPNRDYKQARHFIWAAHKHFGNVNLPDAKHKGWHDFKELTRRNSKSLRAFPIELSDKGYVMYLERTLSIPAPDEARRELEQILSIPDLPRANFILRPVRKAIGEELFAEKYQYALPEQVPEKYLAAVRHEQLSETDCLSLDESTHDKGKTDETSRESNGTSAEKRQDDPSESAAGQEADKGSPEKLVSAYHEWCRKASNERKKRGKYKVDWN</sequence>
<evidence type="ECO:0000256" key="1">
    <source>
        <dbReference type="SAM" id="MobiDB-lite"/>
    </source>
</evidence>
<feature type="compositionally biased region" description="Basic and acidic residues" evidence="1">
    <location>
        <begin position="283"/>
        <end position="296"/>
    </location>
</feature>
<dbReference type="AlphaFoldDB" id="A0A5J4YWG5"/>
<gene>
    <name evidence="2" type="ORF">FVE85_1831</name>
</gene>
<dbReference type="Proteomes" id="UP000324585">
    <property type="component" value="Unassembled WGS sequence"/>
</dbReference>
<evidence type="ECO:0000313" key="3">
    <source>
        <dbReference type="Proteomes" id="UP000324585"/>
    </source>
</evidence>
<reference evidence="3" key="1">
    <citation type="journal article" date="2019" name="Nat. Commun.">
        <title>Expansion of phycobilisome linker gene families in mesophilic red algae.</title>
        <authorList>
            <person name="Lee J."/>
            <person name="Kim D."/>
            <person name="Bhattacharya D."/>
            <person name="Yoon H.S."/>
        </authorList>
    </citation>
    <scope>NUCLEOTIDE SEQUENCE [LARGE SCALE GENOMIC DNA]</scope>
    <source>
        <strain evidence="3">CCMP 1328</strain>
    </source>
</reference>
<feature type="region of interest" description="Disordered" evidence="1">
    <location>
        <begin position="58"/>
        <end position="102"/>
    </location>
</feature>
<feature type="region of interest" description="Disordered" evidence="1">
    <location>
        <begin position="277"/>
        <end position="326"/>
    </location>
</feature>
<feature type="compositionally biased region" description="Polar residues" evidence="1">
    <location>
        <begin position="92"/>
        <end position="101"/>
    </location>
</feature>
<proteinExistence type="predicted"/>
<protein>
    <submittedName>
        <fullName evidence="2">Uncharacterized protein</fullName>
    </submittedName>
</protein>
<keyword evidence="3" id="KW-1185">Reference proteome</keyword>
<feature type="compositionally biased region" description="Acidic residues" evidence="1">
    <location>
        <begin position="73"/>
        <end position="88"/>
    </location>
</feature>